<dbReference type="CDD" id="cd12830">
    <property type="entry name" value="MtCorA-like"/>
    <property type="match status" value="1"/>
</dbReference>
<keyword evidence="3 12" id="KW-0813">Transport</keyword>
<dbReference type="GO" id="GO:0015087">
    <property type="term" value="F:cobalt ion transmembrane transporter activity"/>
    <property type="evidence" value="ECO:0007669"/>
    <property type="project" value="UniProtKB-UniRule"/>
</dbReference>
<dbReference type="InterPro" id="IPR002523">
    <property type="entry name" value="MgTranspt_CorA/ZnTranspt_ZntB"/>
</dbReference>
<evidence type="ECO:0000256" key="4">
    <source>
        <dbReference type="ARBA" id="ARBA00022475"/>
    </source>
</evidence>
<dbReference type="InterPro" id="IPR045861">
    <property type="entry name" value="CorA_cytoplasmic_dom"/>
</dbReference>
<keyword evidence="6 12" id="KW-0460">Magnesium</keyword>
<feature type="transmembrane region" description="Helical" evidence="12">
    <location>
        <begin position="324"/>
        <end position="343"/>
    </location>
</feature>
<dbReference type="InterPro" id="IPR004488">
    <property type="entry name" value="Mg/Co-transport_prot_CorA"/>
</dbReference>
<dbReference type="SUPFAM" id="SSF143865">
    <property type="entry name" value="CorA soluble domain-like"/>
    <property type="match status" value="1"/>
</dbReference>
<evidence type="ECO:0000313" key="13">
    <source>
        <dbReference type="EMBL" id="MVU81904.1"/>
    </source>
</evidence>
<comment type="subcellular location">
    <subcellularLocation>
        <location evidence="1">Cell membrane</location>
        <topology evidence="1">Multi-pass membrane protein</topology>
    </subcellularLocation>
    <subcellularLocation>
        <location evidence="12">Membrane</location>
        <topology evidence="12">Multi-pass membrane protein</topology>
    </subcellularLocation>
</comment>
<protein>
    <recommendedName>
        <fullName evidence="12">Magnesium transport protein CorA</fullName>
    </recommendedName>
</protein>
<accession>A0A7K1V5J5</accession>
<dbReference type="SUPFAM" id="SSF144083">
    <property type="entry name" value="Magnesium transport protein CorA, transmembrane region"/>
    <property type="match status" value="1"/>
</dbReference>
<dbReference type="Gene3D" id="3.30.460.20">
    <property type="entry name" value="CorA soluble domain-like"/>
    <property type="match status" value="1"/>
</dbReference>
<proteinExistence type="inferred from homology"/>
<reference evidence="13 14" key="1">
    <citation type="submission" date="2019-12" db="EMBL/GenBank/DDBJ databases">
        <title>Nocardia sp. nov. ET3-3 isolated from soil.</title>
        <authorList>
            <person name="Kanchanasin P."/>
            <person name="Tanasupawat S."/>
            <person name="Yuki M."/>
            <person name="Kudo T."/>
        </authorList>
    </citation>
    <scope>NUCLEOTIDE SEQUENCE [LARGE SCALE GENOMIC DNA]</scope>
    <source>
        <strain evidence="13 14">ET3-3</strain>
    </source>
</reference>
<name>A0A7K1V5J5_9NOCA</name>
<evidence type="ECO:0000256" key="3">
    <source>
        <dbReference type="ARBA" id="ARBA00022448"/>
    </source>
</evidence>
<keyword evidence="14" id="KW-1185">Reference proteome</keyword>
<dbReference type="Pfam" id="PF01544">
    <property type="entry name" value="CorA"/>
    <property type="match status" value="1"/>
</dbReference>
<dbReference type="NCBIfam" id="TIGR00383">
    <property type="entry name" value="corA"/>
    <property type="match status" value="1"/>
</dbReference>
<dbReference type="PANTHER" id="PTHR46494:SF1">
    <property type="entry name" value="CORA FAMILY METAL ION TRANSPORTER (EUROFUNG)"/>
    <property type="match status" value="1"/>
</dbReference>
<sequence>MRTPPILPARRTITGGGTINIVDVSSNSPLPSFHWPGRTGSAPDAPAPARPGRIVDCAVYVDGQRLWDQCTYKNALAEVRDRKEGFVWLGLLEPGVELMSDVARTFGLHALAVEDAVKAHQRPKLERYDDILFLVLRTVRYHEHELDSVAEIVDTGEIMVFAGPNFAITVRHGDHTELAGVRKDLEADPKQLALGPGAVLHAVADRVVDTYVSVTAAIEEDVDAMEEAVFTPANKLRIEAIYQLKREVVELRRAVKPLQVPLQVLTQDTSLPLPKEIRRYLRDVTDHHTAVTEQILDFNESLSALINAALAKVSVQQNTDMRKISAYAAMAAVPTMIAGIYGMNFTHMPELSWTYGYPVVIALMVALCGMLYAFFHRNDWL</sequence>
<evidence type="ECO:0000256" key="11">
    <source>
        <dbReference type="ARBA" id="ARBA00045497"/>
    </source>
</evidence>
<keyword evidence="4 12" id="KW-1003">Cell membrane</keyword>
<keyword evidence="8 12" id="KW-0406">Ion transport</keyword>
<dbReference type="Proteomes" id="UP000466794">
    <property type="component" value="Unassembled WGS sequence"/>
</dbReference>
<dbReference type="Gene3D" id="1.20.58.340">
    <property type="entry name" value="Magnesium transport protein CorA, transmembrane region"/>
    <property type="match status" value="2"/>
</dbReference>
<evidence type="ECO:0000256" key="10">
    <source>
        <dbReference type="ARBA" id="ARBA00034269"/>
    </source>
</evidence>
<comment type="caution">
    <text evidence="13">The sequence shown here is derived from an EMBL/GenBank/DDBJ whole genome shotgun (WGS) entry which is preliminary data.</text>
</comment>
<dbReference type="GO" id="GO:0015095">
    <property type="term" value="F:magnesium ion transmembrane transporter activity"/>
    <property type="evidence" value="ECO:0007669"/>
    <property type="project" value="UniProtKB-UniRule"/>
</dbReference>
<comment type="catalytic activity">
    <reaction evidence="10">
        <text>Mg(2+)(in) = Mg(2+)(out)</text>
        <dbReference type="Rhea" id="RHEA:29827"/>
        <dbReference type="ChEBI" id="CHEBI:18420"/>
    </reaction>
</comment>
<evidence type="ECO:0000256" key="2">
    <source>
        <dbReference type="ARBA" id="ARBA00009765"/>
    </source>
</evidence>
<comment type="function">
    <text evidence="11">Mediates influx of magnesium ions. Alternates between open and closed states. Activated by low cytoplasmic Mg(2+) levels. Inactive when cytoplasmic Mg(2+) levels are high.</text>
</comment>
<comment type="similarity">
    <text evidence="2 12">Belongs to the CorA metal ion transporter (MIT) (TC 1.A.35) family.</text>
</comment>
<dbReference type="GO" id="GO:0005886">
    <property type="term" value="C:plasma membrane"/>
    <property type="evidence" value="ECO:0007669"/>
    <property type="project" value="UniProtKB-SubCell"/>
</dbReference>
<dbReference type="GO" id="GO:0000287">
    <property type="term" value="F:magnesium ion binding"/>
    <property type="evidence" value="ECO:0007669"/>
    <property type="project" value="TreeGrafter"/>
</dbReference>
<feature type="transmembrane region" description="Helical" evidence="12">
    <location>
        <begin position="355"/>
        <end position="375"/>
    </location>
</feature>
<evidence type="ECO:0000256" key="1">
    <source>
        <dbReference type="ARBA" id="ARBA00004651"/>
    </source>
</evidence>
<evidence type="ECO:0000256" key="12">
    <source>
        <dbReference type="RuleBase" id="RU362010"/>
    </source>
</evidence>
<keyword evidence="7 12" id="KW-1133">Transmembrane helix</keyword>
<keyword evidence="9 12" id="KW-0472">Membrane</keyword>
<evidence type="ECO:0000256" key="5">
    <source>
        <dbReference type="ARBA" id="ARBA00022692"/>
    </source>
</evidence>
<dbReference type="GO" id="GO:0050897">
    <property type="term" value="F:cobalt ion binding"/>
    <property type="evidence" value="ECO:0007669"/>
    <property type="project" value="TreeGrafter"/>
</dbReference>
<keyword evidence="5 12" id="KW-0812">Transmembrane</keyword>
<gene>
    <name evidence="12 13" type="primary">corA</name>
    <name evidence="13" type="ORF">GPX89_32285</name>
</gene>
<evidence type="ECO:0000256" key="6">
    <source>
        <dbReference type="ARBA" id="ARBA00022842"/>
    </source>
</evidence>
<evidence type="ECO:0000313" key="14">
    <source>
        <dbReference type="Proteomes" id="UP000466794"/>
    </source>
</evidence>
<organism evidence="13 14">
    <name type="scientific">Nocardia terrae</name>
    <dbReference type="NCBI Taxonomy" id="2675851"/>
    <lineage>
        <taxon>Bacteria</taxon>
        <taxon>Bacillati</taxon>
        <taxon>Actinomycetota</taxon>
        <taxon>Actinomycetes</taxon>
        <taxon>Mycobacteriales</taxon>
        <taxon>Nocardiaceae</taxon>
        <taxon>Nocardia</taxon>
    </lineage>
</organism>
<dbReference type="PANTHER" id="PTHR46494">
    <property type="entry name" value="CORA FAMILY METAL ION TRANSPORTER (EUROFUNG)"/>
    <property type="match status" value="1"/>
</dbReference>
<dbReference type="InterPro" id="IPR045863">
    <property type="entry name" value="CorA_TM1_TM2"/>
</dbReference>
<dbReference type="AlphaFoldDB" id="A0A7K1V5J5"/>
<evidence type="ECO:0000256" key="8">
    <source>
        <dbReference type="ARBA" id="ARBA00023065"/>
    </source>
</evidence>
<evidence type="ECO:0000256" key="7">
    <source>
        <dbReference type="ARBA" id="ARBA00022989"/>
    </source>
</evidence>
<dbReference type="EMBL" id="WRPP01000007">
    <property type="protein sequence ID" value="MVU81904.1"/>
    <property type="molecule type" value="Genomic_DNA"/>
</dbReference>
<evidence type="ECO:0000256" key="9">
    <source>
        <dbReference type="ARBA" id="ARBA00023136"/>
    </source>
</evidence>
<dbReference type="FunFam" id="1.20.58.340:FF:000004">
    <property type="entry name" value="Magnesium transport protein CorA"/>
    <property type="match status" value="1"/>
</dbReference>